<organism evidence="6 7">
    <name type="scientific">Ricinus communis</name>
    <name type="common">Castor bean</name>
    <dbReference type="NCBI Taxonomy" id="3988"/>
    <lineage>
        <taxon>Eukaryota</taxon>
        <taxon>Viridiplantae</taxon>
        <taxon>Streptophyta</taxon>
        <taxon>Embryophyta</taxon>
        <taxon>Tracheophyta</taxon>
        <taxon>Spermatophyta</taxon>
        <taxon>Magnoliopsida</taxon>
        <taxon>eudicotyledons</taxon>
        <taxon>Gunneridae</taxon>
        <taxon>Pentapetalae</taxon>
        <taxon>rosids</taxon>
        <taxon>fabids</taxon>
        <taxon>Malpighiales</taxon>
        <taxon>Euphorbiaceae</taxon>
        <taxon>Acalyphoideae</taxon>
        <taxon>Acalypheae</taxon>
        <taxon>Ricinus</taxon>
    </lineage>
</organism>
<evidence type="ECO:0000256" key="3">
    <source>
        <dbReference type="ARBA" id="ARBA00022833"/>
    </source>
</evidence>
<evidence type="ECO:0000256" key="1">
    <source>
        <dbReference type="ARBA" id="ARBA00022723"/>
    </source>
</evidence>
<dbReference type="InterPro" id="IPR013083">
    <property type="entry name" value="Znf_RING/FYVE/PHD"/>
</dbReference>
<dbReference type="Proteomes" id="UP000008311">
    <property type="component" value="Unassembled WGS sequence"/>
</dbReference>
<evidence type="ECO:0000313" key="7">
    <source>
        <dbReference type="Proteomes" id="UP000008311"/>
    </source>
</evidence>
<dbReference type="SMART" id="SM00184">
    <property type="entry name" value="RING"/>
    <property type="match status" value="1"/>
</dbReference>
<dbReference type="InParanoid" id="B9RLA6"/>
<keyword evidence="3" id="KW-0862">Zinc</keyword>
<dbReference type="GO" id="GO:0061630">
    <property type="term" value="F:ubiquitin protein ligase activity"/>
    <property type="evidence" value="ECO:0000318"/>
    <property type="project" value="GO_Central"/>
</dbReference>
<proteinExistence type="predicted"/>
<dbReference type="InterPro" id="IPR001841">
    <property type="entry name" value="Znf_RING"/>
</dbReference>
<feature type="domain" description="RING-type" evidence="5">
    <location>
        <begin position="58"/>
        <end position="101"/>
    </location>
</feature>
<sequence length="137" mass="15985">MLKYLNLIATHFMRALDILLQILFFQNYQLDLPGSKINGEDQPSIYHHKAGESEATECAVCLTKIEEGEEIREPRCNHIFHRVCLDRWMCSYGHTSCPLCRDSLVPRRAITDLGHQVLVFKFSFTTADDGRDKWWLR</sequence>
<reference evidence="7" key="1">
    <citation type="journal article" date="2010" name="Nat. Biotechnol.">
        <title>Draft genome sequence of the oilseed species Ricinus communis.</title>
        <authorList>
            <person name="Chan A.P."/>
            <person name="Crabtree J."/>
            <person name="Zhao Q."/>
            <person name="Lorenzi H."/>
            <person name="Orvis J."/>
            <person name="Puiu D."/>
            <person name="Melake-Berhan A."/>
            <person name="Jones K.M."/>
            <person name="Redman J."/>
            <person name="Chen G."/>
            <person name="Cahoon E.B."/>
            <person name="Gedil M."/>
            <person name="Stanke M."/>
            <person name="Haas B.J."/>
            <person name="Wortman J.R."/>
            <person name="Fraser-Liggett C.M."/>
            <person name="Ravel J."/>
            <person name="Rabinowicz P.D."/>
        </authorList>
    </citation>
    <scope>NUCLEOTIDE SEQUENCE [LARGE SCALE GENOMIC DNA]</scope>
    <source>
        <strain evidence="7">cv. Hale</strain>
    </source>
</reference>
<dbReference type="eggNOG" id="KOG0800">
    <property type="taxonomic scope" value="Eukaryota"/>
</dbReference>
<dbReference type="GO" id="GO:0016567">
    <property type="term" value="P:protein ubiquitination"/>
    <property type="evidence" value="ECO:0000318"/>
    <property type="project" value="GO_Central"/>
</dbReference>
<dbReference type="EMBL" id="EQ973788">
    <property type="protein sequence ID" value="EEF47631.1"/>
    <property type="molecule type" value="Genomic_DNA"/>
</dbReference>
<dbReference type="Pfam" id="PF13639">
    <property type="entry name" value="zf-RING_2"/>
    <property type="match status" value="1"/>
</dbReference>
<keyword evidence="7" id="KW-1185">Reference proteome</keyword>
<dbReference type="GO" id="GO:0008270">
    <property type="term" value="F:zinc ion binding"/>
    <property type="evidence" value="ECO:0007669"/>
    <property type="project" value="UniProtKB-KW"/>
</dbReference>
<dbReference type="PANTHER" id="PTHR45969:SF55">
    <property type="entry name" value="OS07G0686300 PROTEIN"/>
    <property type="match status" value="1"/>
</dbReference>
<dbReference type="AlphaFoldDB" id="B9RLA6"/>
<dbReference type="STRING" id="3988.B9RLA6"/>
<keyword evidence="1" id="KW-0479">Metal-binding</keyword>
<keyword evidence="2 4" id="KW-0863">Zinc-finger</keyword>
<dbReference type="PANTHER" id="PTHR45969">
    <property type="entry name" value="RING ZINC FINGER PROTEIN-RELATED"/>
    <property type="match status" value="1"/>
</dbReference>
<dbReference type="SUPFAM" id="SSF57850">
    <property type="entry name" value="RING/U-box"/>
    <property type="match status" value="1"/>
</dbReference>
<protein>
    <recommendedName>
        <fullName evidence="5">RING-type domain-containing protein</fullName>
    </recommendedName>
</protein>
<evidence type="ECO:0000259" key="5">
    <source>
        <dbReference type="PROSITE" id="PS50089"/>
    </source>
</evidence>
<evidence type="ECO:0000256" key="4">
    <source>
        <dbReference type="PROSITE-ProRule" id="PRU00175"/>
    </source>
</evidence>
<evidence type="ECO:0000256" key="2">
    <source>
        <dbReference type="ARBA" id="ARBA00022771"/>
    </source>
</evidence>
<name>B9RLA6_RICCO</name>
<dbReference type="Gene3D" id="3.30.40.10">
    <property type="entry name" value="Zinc/RING finger domain, C3HC4 (zinc finger)"/>
    <property type="match status" value="1"/>
</dbReference>
<accession>B9RLA6</accession>
<evidence type="ECO:0000313" key="6">
    <source>
        <dbReference type="EMBL" id="EEF47631.1"/>
    </source>
</evidence>
<gene>
    <name evidence="6" type="ORF">RCOM_1464580</name>
</gene>
<dbReference type="PROSITE" id="PS50089">
    <property type="entry name" value="ZF_RING_2"/>
    <property type="match status" value="1"/>
</dbReference>